<evidence type="ECO:0000259" key="1">
    <source>
        <dbReference type="Pfam" id="PF13472"/>
    </source>
</evidence>
<dbReference type="CDD" id="cd01836">
    <property type="entry name" value="FeeA_FeeB_like"/>
    <property type="match status" value="1"/>
</dbReference>
<dbReference type="Gene3D" id="3.40.50.1110">
    <property type="entry name" value="SGNH hydrolase"/>
    <property type="match status" value="1"/>
</dbReference>
<keyword evidence="2" id="KW-0378">Hydrolase</keyword>
<comment type="caution">
    <text evidence="2">The sequence shown here is derived from an EMBL/GenBank/DDBJ whole genome shotgun (WGS) entry which is preliminary data.</text>
</comment>
<evidence type="ECO:0000313" key="3">
    <source>
        <dbReference type="Proteomes" id="UP001227126"/>
    </source>
</evidence>
<dbReference type="GO" id="GO:0016787">
    <property type="term" value="F:hydrolase activity"/>
    <property type="evidence" value="ECO:0007669"/>
    <property type="project" value="UniProtKB-KW"/>
</dbReference>
<dbReference type="Pfam" id="PF13472">
    <property type="entry name" value="Lipase_GDSL_2"/>
    <property type="match status" value="1"/>
</dbReference>
<accession>A0ABT7FKQ1</accession>
<proteinExistence type="predicted"/>
<protein>
    <submittedName>
        <fullName evidence="2">SGNH/GDSL hydrolase family protein</fullName>
    </submittedName>
</protein>
<organism evidence="2 3">
    <name type="scientific">Sedimentitalea xiamensis</name>
    <dbReference type="NCBI Taxonomy" id="3050037"/>
    <lineage>
        <taxon>Bacteria</taxon>
        <taxon>Pseudomonadati</taxon>
        <taxon>Pseudomonadota</taxon>
        <taxon>Alphaproteobacteria</taxon>
        <taxon>Rhodobacterales</taxon>
        <taxon>Paracoccaceae</taxon>
        <taxon>Sedimentitalea</taxon>
    </lineage>
</organism>
<dbReference type="Proteomes" id="UP001227126">
    <property type="component" value="Unassembled WGS sequence"/>
</dbReference>
<dbReference type="InterPro" id="IPR013830">
    <property type="entry name" value="SGNH_hydro"/>
</dbReference>
<sequence length="243" mass="26396">MAKRRTVAGPELALRALLLPVLALQAVHVRHKALILPEAAGERAGIAGSGPDLRILVLGDSSAAGVGVATQDAALSGQLAKGLADRFRLHWALDAKTGATTRSTLARLAETRPFRVDAAVLALGVNDATRLVRTRRWLADQLRLYDILRRDYGAKRLYVSGMPPLGQFTLLPHPLRWVIGRHAESLDTALQHILSGQPDCTHIRFDLPLEPGLMAEDGFHPGPVIYREWANILAARIARDFAG</sequence>
<feature type="domain" description="SGNH hydrolase-type esterase" evidence="1">
    <location>
        <begin position="57"/>
        <end position="227"/>
    </location>
</feature>
<reference evidence="2 3" key="1">
    <citation type="submission" date="2023-05" db="EMBL/GenBank/DDBJ databases">
        <title>Sedimentitalea sp. nov. JM2-8.</title>
        <authorList>
            <person name="Huang J."/>
        </authorList>
    </citation>
    <scope>NUCLEOTIDE SEQUENCE [LARGE SCALE GENOMIC DNA]</scope>
    <source>
        <strain evidence="2 3">JM2-8</strain>
    </source>
</reference>
<gene>
    <name evidence="2" type="ORF">QO034_21920</name>
</gene>
<dbReference type="SUPFAM" id="SSF52266">
    <property type="entry name" value="SGNH hydrolase"/>
    <property type="match status" value="1"/>
</dbReference>
<name>A0ABT7FKQ1_9RHOB</name>
<evidence type="ECO:0000313" key="2">
    <source>
        <dbReference type="EMBL" id="MDK3075727.1"/>
    </source>
</evidence>
<dbReference type="EMBL" id="JASNJE010000048">
    <property type="protein sequence ID" value="MDK3075727.1"/>
    <property type="molecule type" value="Genomic_DNA"/>
</dbReference>
<keyword evidence="3" id="KW-1185">Reference proteome</keyword>
<dbReference type="InterPro" id="IPR036514">
    <property type="entry name" value="SGNH_hydro_sf"/>
</dbReference>